<sequence length="420" mass="48440">DPLPALMKNYELSSSSNFLDYLDEFKKAEYVSKFIGSKSDLNLGKAHLLLFSSLPEKAVSSHKLLKKTFYKEFSDKEYLETEKLDSIIRSFVYENVPLFLKEVEYIVHANLSQEDDLFLENSTSSFYFGFDYSIYTTKSDPDFCNAIELLLNQYMPYGEKYINNLLKFKFFKRKTNYSKGSKYLGDFVLKGKFEELNRNSFDENECIASLLLKNQQELEIPNHIFYTSLPNYFYLSVINIGNQLANFFIDASLSPILFRKLETEQRKIIAKHGNALTVKQLDKMIYLDAAITETLRFSTNIISMKESLCDIYLPNGVLISRGSFTKLNTINYNRSSDIFLNHPHDYIPERHFTLGTKLNETSKTNLAWGLGRKYEVSQGNEDIEAEHGGYFFEYTIRHAKTTTTSSYVAPLVVASVGPRT</sequence>
<dbReference type="InterPro" id="IPR001128">
    <property type="entry name" value="Cyt_P450"/>
</dbReference>
<evidence type="ECO:0000256" key="1">
    <source>
        <dbReference type="ARBA" id="ARBA00001971"/>
    </source>
</evidence>
<dbReference type="AlphaFoldDB" id="A0A2T9XWR7"/>
<protein>
    <submittedName>
        <fullName evidence="5">Uncharacterized protein</fullName>
    </submittedName>
</protein>
<feature type="non-terminal residue" evidence="5">
    <location>
        <position position="1"/>
    </location>
</feature>
<dbReference type="EMBL" id="MBFS01003912">
    <property type="protein sequence ID" value="PVU84513.1"/>
    <property type="molecule type" value="Genomic_DNA"/>
</dbReference>
<keyword evidence="4" id="KW-0560">Oxidoreductase</keyword>
<evidence type="ECO:0000256" key="3">
    <source>
        <dbReference type="ARBA" id="ARBA00022723"/>
    </source>
</evidence>
<keyword evidence="6" id="KW-1185">Reference proteome</keyword>
<dbReference type="InterPro" id="IPR036396">
    <property type="entry name" value="Cyt_P450_sf"/>
</dbReference>
<dbReference type="GO" id="GO:0020037">
    <property type="term" value="F:heme binding"/>
    <property type="evidence" value="ECO:0007669"/>
    <property type="project" value="InterPro"/>
</dbReference>
<dbReference type="PANTHER" id="PTHR46206">
    <property type="entry name" value="CYTOCHROME P450"/>
    <property type="match status" value="1"/>
</dbReference>
<evidence type="ECO:0000313" key="5">
    <source>
        <dbReference type="EMBL" id="PVU84513.1"/>
    </source>
</evidence>
<dbReference type="Gene3D" id="1.10.630.10">
    <property type="entry name" value="Cytochrome P450"/>
    <property type="match status" value="1"/>
</dbReference>
<evidence type="ECO:0000256" key="2">
    <source>
        <dbReference type="ARBA" id="ARBA00010617"/>
    </source>
</evidence>
<dbReference type="PANTHER" id="PTHR46206:SF1">
    <property type="entry name" value="P450, PUTATIVE (EUROFUNG)-RELATED"/>
    <property type="match status" value="1"/>
</dbReference>
<dbReference type="Pfam" id="PF00067">
    <property type="entry name" value="p450"/>
    <property type="match status" value="1"/>
</dbReference>
<accession>A0A2T9XWR7</accession>
<name>A0A2T9XWR7_9FUNG</name>
<dbReference type="SUPFAM" id="SSF48264">
    <property type="entry name" value="Cytochrome P450"/>
    <property type="match status" value="1"/>
</dbReference>
<dbReference type="STRING" id="133381.A0A2T9XWR7"/>
<comment type="similarity">
    <text evidence="2">Belongs to the cytochrome P450 family.</text>
</comment>
<dbReference type="GO" id="GO:0005506">
    <property type="term" value="F:iron ion binding"/>
    <property type="evidence" value="ECO:0007669"/>
    <property type="project" value="InterPro"/>
</dbReference>
<reference evidence="5 6" key="1">
    <citation type="journal article" date="2018" name="MBio">
        <title>Comparative Genomics Reveals the Core Gene Toolbox for the Fungus-Insect Symbiosis.</title>
        <authorList>
            <person name="Wang Y."/>
            <person name="Stata M."/>
            <person name="Wang W."/>
            <person name="Stajich J.E."/>
            <person name="White M.M."/>
            <person name="Moncalvo J.M."/>
        </authorList>
    </citation>
    <scope>NUCLEOTIDE SEQUENCE [LARGE SCALE GENOMIC DNA]</scope>
    <source>
        <strain evidence="5 6">SC-DP-2</strain>
    </source>
</reference>
<comment type="cofactor">
    <cofactor evidence="1">
        <name>heme</name>
        <dbReference type="ChEBI" id="CHEBI:30413"/>
    </cofactor>
</comment>
<dbReference type="GO" id="GO:0016705">
    <property type="term" value="F:oxidoreductase activity, acting on paired donors, with incorporation or reduction of molecular oxygen"/>
    <property type="evidence" value="ECO:0007669"/>
    <property type="project" value="InterPro"/>
</dbReference>
<keyword evidence="3" id="KW-0479">Metal-binding</keyword>
<keyword evidence="4" id="KW-0503">Monooxygenase</keyword>
<organism evidence="5 6">
    <name type="scientific">Smittium megazygosporum</name>
    <dbReference type="NCBI Taxonomy" id="133381"/>
    <lineage>
        <taxon>Eukaryota</taxon>
        <taxon>Fungi</taxon>
        <taxon>Fungi incertae sedis</taxon>
        <taxon>Zoopagomycota</taxon>
        <taxon>Kickxellomycotina</taxon>
        <taxon>Harpellomycetes</taxon>
        <taxon>Harpellales</taxon>
        <taxon>Legeriomycetaceae</taxon>
        <taxon>Smittium</taxon>
    </lineage>
</organism>
<proteinExistence type="inferred from homology"/>
<dbReference type="Proteomes" id="UP000245609">
    <property type="component" value="Unassembled WGS sequence"/>
</dbReference>
<evidence type="ECO:0000256" key="4">
    <source>
        <dbReference type="ARBA" id="ARBA00023033"/>
    </source>
</evidence>
<feature type="non-terminal residue" evidence="5">
    <location>
        <position position="420"/>
    </location>
</feature>
<dbReference type="GO" id="GO:0004497">
    <property type="term" value="F:monooxygenase activity"/>
    <property type="evidence" value="ECO:0007669"/>
    <property type="project" value="UniProtKB-KW"/>
</dbReference>
<comment type="caution">
    <text evidence="5">The sequence shown here is derived from an EMBL/GenBank/DDBJ whole genome shotgun (WGS) entry which is preliminary data.</text>
</comment>
<gene>
    <name evidence="5" type="ORF">BB560_007324</name>
</gene>
<evidence type="ECO:0000313" key="6">
    <source>
        <dbReference type="Proteomes" id="UP000245609"/>
    </source>
</evidence>